<comment type="similarity">
    <text evidence="2 7">Belongs to the Mediator complex subunit 14 family.</text>
</comment>
<protein>
    <recommendedName>
        <fullName evidence="7">Mediator of RNA polymerase II transcription subunit 14</fullName>
    </recommendedName>
    <alternativeName>
        <fullName evidence="7">Mediator complex subunit 14</fullName>
    </alternativeName>
</protein>
<evidence type="ECO:0000256" key="6">
    <source>
        <dbReference type="ARBA" id="ARBA00023242"/>
    </source>
</evidence>
<keyword evidence="3 7" id="KW-0805">Transcription regulation</keyword>
<evidence type="ECO:0000256" key="4">
    <source>
        <dbReference type="ARBA" id="ARBA00023159"/>
    </source>
</evidence>
<accession>A0A8C9FSK8</accession>
<dbReference type="GO" id="GO:0016592">
    <property type="term" value="C:mediator complex"/>
    <property type="evidence" value="ECO:0007669"/>
    <property type="project" value="UniProtKB-UniRule"/>
</dbReference>
<evidence type="ECO:0000256" key="1">
    <source>
        <dbReference type="ARBA" id="ARBA00004123"/>
    </source>
</evidence>
<dbReference type="GO" id="GO:0003712">
    <property type="term" value="F:transcription coregulator activity"/>
    <property type="evidence" value="ECO:0007669"/>
    <property type="project" value="UniProtKB-UniRule"/>
</dbReference>
<keyword evidence="5 7" id="KW-0804">Transcription</keyword>
<keyword evidence="4 7" id="KW-0010">Activator</keyword>
<keyword evidence="6 7" id="KW-0539">Nucleus</keyword>
<feature type="domain" description="Mediator complex subunit MED14 N-terminal" evidence="8">
    <location>
        <begin position="13"/>
        <end position="49"/>
    </location>
</feature>
<dbReference type="Ensembl" id="ENSPSTT00000019730.1">
    <property type="protein sequence ID" value="ENSPSTP00000018828.1"/>
    <property type="gene ID" value="ENSPSTG00000013564.1"/>
</dbReference>
<evidence type="ECO:0000256" key="2">
    <source>
        <dbReference type="ARBA" id="ARBA00007813"/>
    </source>
</evidence>
<name>A0A8C9FSK8_PAVCR</name>
<evidence type="ECO:0000259" key="8">
    <source>
        <dbReference type="Pfam" id="PF08638"/>
    </source>
</evidence>
<comment type="function">
    <text evidence="7">Component of the Mediator complex, a coactivator involved in the regulated transcription of nearly all RNA polymerase II-dependent genes. Mediator functions as a bridge to convey information from gene-specific regulatory proteins to the basal RNA polymerase II transcription machinery. Mediator is recruited to promoters by direct interactions with regulatory proteins and serves as a scaffold for the assembly of a functional preinitiation complex with RNA polymerase II and the general transcription factors.</text>
</comment>
<dbReference type="Pfam" id="PF08638">
    <property type="entry name" value="Med14"/>
    <property type="match status" value="1"/>
</dbReference>
<dbReference type="PANTHER" id="PTHR12809">
    <property type="entry name" value="MEDIATOR COMPLEX SUBUNIT"/>
    <property type="match status" value="1"/>
</dbReference>
<dbReference type="Proteomes" id="UP000694428">
    <property type="component" value="Unplaced"/>
</dbReference>
<reference evidence="9" key="1">
    <citation type="submission" date="2025-08" db="UniProtKB">
        <authorList>
            <consortium name="Ensembl"/>
        </authorList>
    </citation>
    <scope>IDENTIFICATION</scope>
</reference>
<dbReference type="GO" id="GO:0006357">
    <property type="term" value="P:regulation of transcription by RNA polymerase II"/>
    <property type="evidence" value="ECO:0007669"/>
    <property type="project" value="InterPro"/>
</dbReference>
<evidence type="ECO:0000313" key="10">
    <source>
        <dbReference type="Proteomes" id="UP000694428"/>
    </source>
</evidence>
<evidence type="ECO:0000256" key="7">
    <source>
        <dbReference type="RuleBase" id="RU365082"/>
    </source>
</evidence>
<comment type="subcellular location">
    <subcellularLocation>
        <location evidence="1 7">Nucleus</location>
    </subcellularLocation>
</comment>
<dbReference type="AlphaFoldDB" id="A0A8C9FSK8"/>
<keyword evidence="10" id="KW-1185">Reference proteome</keyword>
<comment type="subunit">
    <text evidence="7">Component of the Mediator complex.</text>
</comment>
<evidence type="ECO:0000256" key="5">
    <source>
        <dbReference type="ARBA" id="ARBA00023163"/>
    </source>
</evidence>
<dbReference type="InterPro" id="IPR013947">
    <property type="entry name" value="Mediator_Med14"/>
</dbReference>
<dbReference type="PANTHER" id="PTHR12809:SF2">
    <property type="entry name" value="MEDIATOR OF RNA POLYMERASE II TRANSCRIPTION SUBUNIT 14"/>
    <property type="match status" value="1"/>
</dbReference>
<proteinExistence type="inferred from homology"/>
<reference evidence="9" key="2">
    <citation type="submission" date="2025-09" db="UniProtKB">
        <authorList>
            <consortium name="Ensembl"/>
        </authorList>
    </citation>
    <scope>IDENTIFICATION</scope>
</reference>
<organism evidence="9 10">
    <name type="scientific">Pavo cristatus</name>
    <name type="common">Indian peafowl</name>
    <name type="synonym">Blue peafowl</name>
    <dbReference type="NCBI Taxonomy" id="9049"/>
    <lineage>
        <taxon>Eukaryota</taxon>
        <taxon>Metazoa</taxon>
        <taxon>Chordata</taxon>
        <taxon>Craniata</taxon>
        <taxon>Vertebrata</taxon>
        <taxon>Euteleostomi</taxon>
        <taxon>Archelosauria</taxon>
        <taxon>Archosauria</taxon>
        <taxon>Dinosauria</taxon>
        <taxon>Saurischia</taxon>
        <taxon>Theropoda</taxon>
        <taxon>Coelurosauria</taxon>
        <taxon>Aves</taxon>
        <taxon>Neognathae</taxon>
        <taxon>Galloanserae</taxon>
        <taxon>Galliformes</taxon>
        <taxon>Phasianidae</taxon>
        <taxon>Phasianinae</taxon>
        <taxon>Pavo</taxon>
    </lineage>
</organism>
<dbReference type="InterPro" id="IPR055122">
    <property type="entry name" value="Med14_N"/>
</dbReference>
<dbReference type="GO" id="GO:0070847">
    <property type="term" value="C:core mediator complex"/>
    <property type="evidence" value="ECO:0007669"/>
    <property type="project" value="TreeGrafter"/>
</dbReference>
<evidence type="ECO:0000256" key="3">
    <source>
        <dbReference type="ARBA" id="ARBA00023015"/>
    </source>
</evidence>
<sequence>MVLMHIQLFFCFYRKIEIVQFASRTRQLFVRLLALVKWANNAGKVEKCAVSWQQSWVRNNLLVAWDFGTI</sequence>
<evidence type="ECO:0000313" key="9">
    <source>
        <dbReference type="Ensembl" id="ENSPSTP00000018828.1"/>
    </source>
</evidence>